<feature type="region of interest" description="Disordered" evidence="1">
    <location>
        <begin position="305"/>
        <end position="335"/>
    </location>
</feature>
<dbReference type="InterPro" id="IPR011453">
    <property type="entry name" value="DUF1559"/>
</dbReference>
<keyword evidence="2" id="KW-0472">Membrane</keyword>
<dbReference type="Pfam" id="PF07596">
    <property type="entry name" value="SBP_bac_10"/>
    <property type="match status" value="1"/>
</dbReference>
<dbReference type="SUPFAM" id="SSF54523">
    <property type="entry name" value="Pili subunits"/>
    <property type="match status" value="1"/>
</dbReference>
<gene>
    <name evidence="4" type="ORF">A6X21_04510</name>
</gene>
<evidence type="ECO:0000313" key="5">
    <source>
        <dbReference type="Proteomes" id="UP000094828"/>
    </source>
</evidence>
<feature type="domain" description="DUF1559" evidence="3">
    <location>
        <begin position="43"/>
        <end position="353"/>
    </location>
</feature>
<evidence type="ECO:0000256" key="2">
    <source>
        <dbReference type="SAM" id="Phobius"/>
    </source>
</evidence>
<dbReference type="Proteomes" id="UP000094828">
    <property type="component" value="Unassembled WGS sequence"/>
</dbReference>
<dbReference type="InterPro" id="IPR045584">
    <property type="entry name" value="Pilin-like"/>
</dbReference>
<name>A0A1C3ENV3_9PLAN</name>
<sequence>MKALRPTCFRSGGAARPGFTLIELLVVIAIITTLISLIAPAVQGARRAARKLECLNNMKNLGIAMHNFASGRGGKLPRLAEDQTVTTTFTTADQSTFSALSPAEQHTLRVGWTMQLLPVLDNAALYRSIQSRSAKFTGTGGPYAVLSTNERTWLPFFTCPDDLVNHRKALGLSYVVNSGIAADENWGLVTDNTSDPAGGHSSASISWGDATLTAASTNDRNIGKSTGVIWRDTDMTLDFVGTGDGTENTMMIAENLNSDNWASGNTWDLAFAAKVGSTGWAPATSPAFVQGAAPFGVGNMAANTSSPVGDSRPGAPVVDNTRKAPRPSSNHGGSINVVMVSGAGRSIADTIDQRVYLKLLTSNGQQYGETTLNSSDF</sequence>
<evidence type="ECO:0000313" key="4">
    <source>
        <dbReference type="EMBL" id="ODA34910.1"/>
    </source>
</evidence>
<dbReference type="STRING" id="1841610.A6X21_04510"/>
<reference evidence="4 5" key="1">
    <citation type="submission" date="2016-05" db="EMBL/GenBank/DDBJ databases">
        <title>Genomic and physiological characterization of Planctopirus sp. isolated from fresh water lake.</title>
        <authorList>
            <person name="Subhash Y."/>
            <person name="Ramana C."/>
        </authorList>
    </citation>
    <scope>NUCLEOTIDE SEQUENCE [LARGE SCALE GENOMIC DNA]</scope>
    <source>
        <strain evidence="4 5">JC280</strain>
    </source>
</reference>
<accession>A0A1C3ENV3</accession>
<proteinExistence type="predicted"/>
<protein>
    <recommendedName>
        <fullName evidence="3">DUF1559 domain-containing protein</fullName>
    </recommendedName>
</protein>
<evidence type="ECO:0000256" key="1">
    <source>
        <dbReference type="SAM" id="MobiDB-lite"/>
    </source>
</evidence>
<feature type="transmembrane region" description="Helical" evidence="2">
    <location>
        <begin position="21"/>
        <end position="42"/>
    </location>
</feature>
<keyword evidence="5" id="KW-1185">Reference proteome</keyword>
<comment type="caution">
    <text evidence="4">The sequence shown here is derived from an EMBL/GenBank/DDBJ whole genome shotgun (WGS) entry which is preliminary data.</text>
</comment>
<dbReference type="PANTHER" id="PTHR30093:SF2">
    <property type="entry name" value="TYPE II SECRETION SYSTEM PROTEIN H"/>
    <property type="match status" value="1"/>
</dbReference>
<evidence type="ECO:0000259" key="3">
    <source>
        <dbReference type="Pfam" id="PF07596"/>
    </source>
</evidence>
<dbReference type="PANTHER" id="PTHR30093">
    <property type="entry name" value="GENERAL SECRETION PATHWAY PROTEIN G"/>
    <property type="match status" value="1"/>
</dbReference>
<dbReference type="Gene3D" id="3.30.700.10">
    <property type="entry name" value="Glycoprotein, Type 4 Pilin"/>
    <property type="match status" value="1"/>
</dbReference>
<dbReference type="OrthoDB" id="269098at2"/>
<keyword evidence="2" id="KW-0812">Transmembrane</keyword>
<dbReference type="NCBIfam" id="TIGR02532">
    <property type="entry name" value="IV_pilin_GFxxxE"/>
    <property type="match status" value="1"/>
</dbReference>
<dbReference type="AlphaFoldDB" id="A0A1C3ENV3"/>
<dbReference type="EMBL" id="LYDR01000039">
    <property type="protein sequence ID" value="ODA34910.1"/>
    <property type="molecule type" value="Genomic_DNA"/>
</dbReference>
<dbReference type="Pfam" id="PF07963">
    <property type="entry name" value="N_methyl"/>
    <property type="match status" value="1"/>
</dbReference>
<dbReference type="RefSeq" id="WP_068846432.1">
    <property type="nucleotide sequence ID" value="NZ_LYDR01000039.1"/>
</dbReference>
<organism evidence="4 5">
    <name type="scientific">Planctopirus hydrillae</name>
    <dbReference type="NCBI Taxonomy" id="1841610"/>
    <lineage>
        <taxon>Bacteria</taxon>
        <taxon>Pseudomonadati</taxon>
        <taxon>Planctomycetota</taxon>
        <taxon>Planctomycetia</taxon>
        <taxon>Planctomycetales</taxon>
        <taxon>Planctomycetaceae</taxon>
        <taxon>Planctopirus</taxon>
    </lineage>
</organism>
<keyword evidence="2" id="KW-1133">Transmembrane helix</keyword>
<dbReference type="InterPro" id="IPR012902">
    <property type="entry name" value="N_methyl_site"/>
</dbReference>